<evidence type="ECO:0000256" key="1">
    <source>
        <dbReference type="SAM" id="Phobius"/>
    </source>
</evidence>
<evidence type="ECO:0000313" key="2">
    <source>
        <dbReference type="EMBL" id="GAH79029.1"/>
    </source>
</evidence>
<dbReference type="EMBL" id="BARU01040569">
    <property type="protein sequence ID" value="GAH79029.1"/>
    <property type="molecule type" value="Genomic_DNA"/>
</dbReference>
<feature type="transmembrane region" description="Helical" evidence="1">
    <location>
        <begin position="6"/>
        <end position="30"/>
    </location>
</feature>
<keyword evidence="1" id="KW-1133">Transmembrane helix</keyword>
<organism evidence="2">
    <name type="scientific">marine sediment metagenome</name>
    <dbReference type="NCBI Taxonomy" id="412755"/>
    <lineage>
        <taxon>unclassified sequences</taxon>
        <taxon>metagenomes</taxon>
        <taxon>ecological metagenomes</taxon>
    </lineage>
</organism>
<proteinExistence type="predicted"/>
<reference evidence="2" key="1">
    <citation type="journal article" date="2014" name="Front. Microbiol.">
        <title>High frequency of phylogenetically diverse reductive dehalogenase-homologous genes in deep subseafloor sedimentary metagenomes.</title>
        <authorList>
            <person name="Kawai M."/>
            <person name="Futagami T."/>
            <person name="Toyoda A."/>
            <person name="Takaki Y."/>
            <person name="Nishi S."/>
            <person name="Hori S."/>
            <person name="Arai W."/>
            <person name="Tsubouchi T."/>
            <person name="Morono Y."/>
            <person name="Uchiyama I."/>
            <person name="Ito T."/>
            <person name="Fujiyama A."/>
            <person name="Inagaki F."/>
            <person name="Takami H."/>
        </authorList>
    </citation>
    <scope>NUCLEOTIDE SEQUENCE</scope>
    <source>
        <strain evidence="2">Expedition CK06-06</strain>
    </source>
</reference>
<accession>X1JL93</accession>
<name>X1JL93_9ZZZZ</name>
<comment type="caution">
    <text evidence="2">The sequence shown here is derived from an EMBL/GenBank/DDBJ whole genome shotgun (WGS) entry which is preliminary data.</text>
</comment>
<keyword evidence="1" id="KW-0472">Membrane</keyword>
<dbReference type="AlphaFoldDB" id="X1JL93"/>
<protein>
    <submittedName>
        <fullName evidence="2">Uncharacterized protein</fullName>
    </submittedName>
</protein>
<gene>
    <name evidence="2" type="ORF">S03H2_62700</name>
</gene>
<keyword evidence="1" id="KW-0812">Transmembrane</keyword>
<feature type="non-terminal residue" evidence="2">
    <location>
        <position position="1"/>
    </location>
</feature>
<sequence>ALGLLVNQVFIALWVLVVFVYITVAQRLLYLRKQAKVKGD</sequence>